<feature type="transmembrane region" description="Helical" evidence="1">
    <location>
        <begin position="39"/>
        <end position="58"/>
    </location>
</feature>
<name>A0A285CT45_9BACI</name>
<dbReference type="InterPro" id="IPR018750">
    <property type="entry name" value="DUF2306_membrane"/>
</dbReference>
<organism evidence="2 3">
    <name type="scientific">Bacillus oleivorans</name>
    <dbReference type="NCBI Taxonomy" id="1448271"/>
    <lineage>
        <taxon>Bacteria</taxon>
        <taxon>Bacillati</taxon>
        <taxon>Bacillota</taxon>
        <taxon>Bacilli</taxon>
        <taxon>Bacillales</taxon>
        <taxon>Bacillaceae</taxon>
        <taxon>Bacillus</taxon>
    </lineage>
</organism>
<gene>
    <name evidence="2" type="ORF">SAMN05877753_104319</name>
</gene>
<protein>
    <submittedName>
        <fullName evidence="2">Predicted membrane protein DUF2306</fullName>
    </submittedName>
</protein>
<reference evidence="2 3" key="1">
    <citation type="submission" date="2017-08" db="EMBL/GenBank/DDBJ databases">
        <authorList>
            <person name="de Groot N.N."/>
        </authorList>
    </citation>
    <scope>NUCLEOTIDE SEQUENCE [LARGE SCALE GENOMIC DNA]</scope>
    <source>
        <strain evidence="2 3">JC228</strain>
    </source>
</reference>
<keyword evidence="1" id="KW-1133">Transmembrane helix</keyword>
<evidence type="ECO:0000313" key="3">
    <source>
        <dbReference type="Proteomes" id="UP000219546"/>
    </source>
</evidence>
<proteinExistence type="predicted"/>
<evidence type="ECO:0000313" key="2">
    <source>
        <dbReference type="EMBL" id="SNX70750.1"/>
    </source>
</evidence>
<keyword evidence="1" id="KW-0472">Membrane</keyword>
<keyword evidence="1" id="KW-0812">Transmembrane</keyword>
<evidence type="ECO:0000256" key="1">
    <source>
        <dbReference type="SAM" id="Phobius"/>
    </source>
</evidence>
<feature type="transmembrane region" description="Helical" evidence="1">
    <location>
        <begin position="126"/>
        <end position="144"/>
    </location>
</feature>
<accession>A0A285CT45</accession>
<dbReference type="EMBL" id="OAOP01000004">
    <property type="protein sequence ID" value="SNX70750.1"/>
    <property type="molecule type" value="Genomic_DNA"/>
</dbReference>
<feature type="transmembrane region" description="Helical" evidence="1">
    <location>
        <begin position="6"/>
        <end position="27"/>
    </location>
</feature>
<feature type="transmembrane region" description="Helical" evidence="1">
    <location>
        <begin position="95"/>
        <end position="114"/>
    </location>
</feature>
<dbReference type="Pfam" id="PF10067">
    <property type="entry name" value="DUF2306"/>
    <property type="match status" value="1"/>
</dbReference>
<dbReference type="AlphaFoldDB" id="A0A285CT45"/>
<keyword evidence="3" id="KW-1185">Reference proteome</keyword>
<sequence>MFTIFLMVHILTGFICLATGLFAMFSKKKKGIHTLSGEIYHWSYVIVFVTSVVMSILHWEESQFLLYIALFSYGFALLGYLAVKHKWKNWLRIHIRGMLGSYIGIVTATLVVNVHQIPILNELPPLVFWFLPTIIGTPFIFYVLQKYGPKKGNISSKI</sequence>
<dbReference type="Proteomes" id="UP000219546">
    <property type="component" value="Unassembled WGS sequence"/>
</dbReference>
<feature type="transmembrane region" description="Helical" evidence="1">
    <location>
        <begin position="64"/>
        <end position="83"/>
    </location>
</feature>